<organism evidence="1">
    <name type="scientific">Rhizophagus irregularis (strain DAOM 181602 / DAOM 197198 / MUCL 43194)</name>
    <name type="common">Arbuscular mycorrhizal fungus</name>
    <name type="synonym">Glomus intraradices</name>
    <dbReference type="NCBI Taxonomy" id="747089"/>
    <lineage>
        <taxon>Eukaryota</taxon>
        <taxon>Fungi</taxon>
        <taxon>Fungi incertae sedis</taxon>
        <taxon>Mucoromycota</taxon>
        <taxon>Glomeromycotina</taxon>
        <taxon>Glomeromycetes</taxon>
        <taxon>Glomerales</taxon>
        <taxon>Glomeraceae</taxon>
        <taxon>Rhizophagus</taxon>
    </lineage>
</organism>
<dbReference type="AlphaFoldDB" id="U9UVN2"/>
<dbReference type="HOGENOM" id="CLU_1504211_0_0_1"/>
<gene>
    <name evidence="1" type="ORF">GLOINDRAFT_92774</name>
</gene>
<sequence>MVYSSYYSKEIPFYISCDKPHPQTSILYLRTRFYRQIMTEFPVYFRYICFIRKFLFLTKLKKEYQSKYEKRRGINYFDYMEVENFLLSLIYATFQITRHDEEEEVEKKGIVMVQIPYKFLCINKNCLTIGTEHSVNEKRRYLKEFEPEINGNLTKSNSRNYLRSVIGLHVPRRDLEYSN</sequence>
<reference evidence="1" key="1">
    <citation type="submission" date="2013-07" db="EMBL/GenBank/DDBJ databases">
        <title>The genome of an arbuscular mycorrhizal fungus provides insights into the evolution of the oldest plant symbiosis.</title>
        <authorList>
            <consortium name="DOE Joint Genome Institute"/>
            <person name="Tisserant E."/>
            <person name="Malbreil M."/>
            <person name="Kuo A."/>
            <person name="Kohler A."/>
            <person name="Symeonidi A."/>
            <person name="Balestrini R."/>
            <person name="Charron P."/>
            <person name="Duensing N."/>
            <person name="Frei-dit-Frey N."/>
            <person name="Gianinazzi-Pearson V."/>
            <person name="Gilbert B."/>
            <person name="Handa Y."/>
            <person name="Hijri M."/>
            <person name="Kaul R."/>
            <person name="Kawaguchi M."/>
            <person name="Krajinski F."/>
            <person name="Lammers P."/>
            <person name="Lapierre D."/>
            <person name="Masclaux F.G."/>
            <person name="Murat C."/>
            <person name="Morin E."/>
            <person name="Ndikumana S."/>
            <person name="Pagni M."/>
            <person name="Petitpierre D."/>
            <person name="Requena N."/>
            <person name="Rosikiewicz P."/>
            <person name="Riley R."/>
            <person name="Saito K."/>
            <person name="San Clemente H."/>
            <person name="Shapiro H."/>
            <person name="van Tuinen D."/>
            <person name="Becard G."/>
            <person name="Bonfante P."/>
            <person name="Paszkowski U."/>
            <person name="Shachar-Hill Y."/>
            <person name="Young J.P."/>
            <person name="Sanders I.R."/>
            <person name="Henrissat B."/>
            <person name="Rensing S.A."/>
            <person name="Grigoriev I.V."/>
            <person name="Corradi N."/>
            <person name="Roux C."/>
            <person name="Martin F."/>
        </authorList>
    </citation>
    <scope>NUCLEOTIDE SEQUENCE</scope>
    <source>
        <strain evidence="1">DAOM 197198</strain>
    </source>
</reference>
<accession>U9UVN2</accession>
<proteinExistence type="predicted"/>
<dbReference type="EMBL" id="KI278066">
    <property type="protein sequence ID" value="ESA19641.1"/>
    <property type="molecule type" value="Genomic_DNA"/>
</dbReference>
<evidence type="ECO:0000313" key="1">
    <source>
        <dbReference type="EMBL" id="ESA19641.1"/>
    </source>
</evidence>
<protein>
    <submittedName>
        <fullName evidence="1">Uncharacterized protein</fullName>
    </submittedName>
</protein>
<name>U9UVN2_RHIID</name>